<feature type="transmembrane region" description="Helical" evidence="8">
    <location>
        <begin position="332"/>
        <end position="354"/>
    </location>
</feature>
<evidence type="ECO:0000256" key="6">
    <source>
        <dbReference type="ARBA" id="ARBA00022989"/>
    </source>
</evidence>
<feature type="transmembrane region" description="Helical" evidence="8">
    <location>
        <begin position="214"/>
        <end position="238"/>
    </location>
</feature>
<feature type="transmembrane region" description="Helical" evidence="8">
    <location>
        <begin position="182"/>
        <end position="202"/>
    </location>
</feature>
<keyword evidence="6 8" id="KW-1133">Transmembrane helix</keyword>
<evidence type="ECO:0000313" key="10">
    <source>
        <dbReference type="Proteomes" id="UP001589818"/>
    </source>
</evidence>
<dbReference type="InterPro" id="IPR004761">
    <property type="entry name" value="Spore_GerAB"/>
</dbReference>
<proteinExistence type="inferred from homology"/>
<gene>
    <name evidence="9" type="ORF">ACFFJ8_24035</name>
</gene>
<dbReference type="NCBIfam" id="TIGR00912">
    <property type="entry name" value="2A0309"/>
    <property type="match status" value="1"/>
</dbReference>
<evidence type="ECO:0000256" key="4">
    <source>
        <dbReference type="ARBA" id="ARBA00022544"/>
    </source>
</evidence>
<sequence length="362" mass="41064">MSKHETISVLQASMIMITAAGILDHVIVIPMLLQSSGRDAWVSVLLAAILLLGWIPLVFFVMKRSGQQHLFIWLKHRLGQVVAWFIILIILFELFMMCTMTIRDVSSWTNITFLPMTPNLVLVSSLALVSFYVVNSGIRSIAIVNGILLPFVVLLGFFVAIFNFPHKDYSLLFPLFEQGYEPVWKGMVYAGSGFAGMLYFVYMQHRLRSKMRLLPLLITGIILVELTLSPLTGAIAIFGPHEAARLRFPAYEEWRMVTFGHFLEHADFLSIYQWLVGSFTRISIGMFLIPDLLNMPKSKKRTGLLIVLFALMVAASQIPISDKTFMNFLSTVYLPYTLFFVLILSALFAAVAWIHKKRKVES</sequence>
<reference evidence="9 10" key="1">
    <citation type="submission" date="2024-09" db="EMBL/GenBank/DDBJ databases">
        <authorList>
            <person name="Sun Q."/>
            <person name="Mori K."/>
        </authorList>
    </citation>
    <scope>NUCLEOTIDE SEQUENCE [LARGE SCALE GENOMIC DNA]</scope>
    <source>
        <strain evidence="9 10">CCM 4839</strain>
    </source>
</reference>
<evidence type="ECO:0000256" key="7">
    <source>
        <dbReference type="ARBA" id="ARBA00023136"/>
    </source>
</evidence>
<keyword evidence="10" id="KW-1185">Reference proteome</keyword>
<dbReference type="Pfam" id="PF03845">
    <property type="entry name" value="Spore_permease"/>
    <property type="match status" value="1"/>
</dbReference>
<evidence type="ECO:0000256" key="2">
    <source>
        <dbReference type="ARBA" id="ARBA00007998"/>
    </source>
</evidence>
<feature type="transmembrane region" description="Helical" evidence="8">
    <location>
        <begin position="141"/>
        <end position="162"/>
    </location>
</feature>
<feature type="transmembrane region" description="Helical" evidence="8">
    <location>
        <begin position="81"/>
        <end position="102"/>
    </location>
</feature>
<evidence type="ECO:0000256" key="5">
    <source>
        <dbReference type="ARBA" id="ARBA00022692"/>
    </source>
</evidence>
<feature type="transmembrane region" description="Helical" evidence="8">
    <location>
        <begin position="12"/>
        <end position="34"/>
    </location>
</feature>
<keyword evidence="3" id="KW-0813">Transport</keyword>
<evidence type="ECO:0000256" key="8">
    <source>
        <dbReference type="SAM" id="Phobius"/>
    </source>
</evidence>
<comment type="similarity">
    <text evidence="2">Belongs to the amino acid-polyamine-organocation (APC) superfamily. Spore germination protein (SGP) (TC 2.A.3.9) family.</text>
</comment>
<protein>
    <submittedName>
        <fullName evidence="9">Endospore germination permease</fullName>
    </submittedName>
</protein>
<comment type="subcellular location">
    <subcellularLocation>
        <location evidence="1">Membrane</location>
        <topology evidence="1">Multi-pass membrane protein</topology>
    </subcellularLocation>
</comment>
<comment type="caution">
    <text evidence="9">The sequence shown here is derived from an EMBL/GenBank/DDBJ whole genome shotgun (WGS) entry which is preliminary data.</text>
</comment>
<dbReference type="PANTHER" id="PTHR34975:SF2">
    <property type="entry name" value="SPORE GERMINATION PROTEIN A2"/>
    <property type="match status" value="1"/>
</dbReference>
<keyword evidence="5 8" id="KW-0812">Transmembrane</keyword>
<dbReference type="PANTHER" id="PTHR34975">
    <property type="entry name" value="SPORE GERMINATION PROTEIN A2"/>
    <property type="match status" value="1"/>
</dbReference>
<evidence type="ECO:0000313" key="9">
    <source>
        <dbReference type="EMBL" id="MFC0394414.1"/>
    </source>
</evidence>
<feature type="transmembrane region" description="Helical" evidence="8">
    <location>
        <begin position="40"/>
        <end position="61"/>
    </location>
</feature>
<dbReference type="Proteomes" id="UP001589818">
    <property type="component" value="Unassembled WGS sequence"/>
</dbReference>
<feature type="transmembrane region" description="Helical" evidence="8">
    <location>
        <begin position="114"/>
        <end position="134"/>
    </location>
</feature>
<name>A0ABV6JET3_9BACL</name>
<dbReference type="EMBL" id="JBHLVF010000041">
    <property type="protein sequence ID" value="MFC0394414.1"/>
    <property type="molecule type" value="Genomic_DNA"/>
</dbReference>
<keyword evidence="7 8" id="KW-0472">Membrane</keyword>
<dbReference type="RefSeq" id="WP_204815555.1">
    <property type="nucleotide sequence ID" value="NZ_JANHOF010000001.1"/>
</dbReference>
<organism evidence="9 10">
    <name type="scientific">Paenibacillus mendelii</name>
    <dbReference type="NCBI Taxonomy" id="206163"/>
    <lineage>
        <taxon>Bacteria</taxon>
        <taxon>Bacillati</taxon>
        <taxon>Bacillota</taxon>
        <taxon>Bacilli</taxon>
        <taxon>Bacillales</taxon>
        <taxon>Paenibacillaceae</taxon>
        <taxon>Paenibacillus</taxon>
    </lineage>
</organism>
<accession>A0ABV6JET3</accession>
<feature type="transmembrane region" description="Helical" evidence="8">
    <location>
        <begin position="271"/>
        <end position="290"/>
    </location>
</feature>
<keyword evidence="4" id="KW-0309">Germination</keyword>
<evidence type="ECO:0000256" key="3">
    <source>
        <dbReference type="ARBA" id="ARBA00022448"/>
    </source>
</evidence>
<evidence type="ECO:0000256" key="1">
    <source>
        <dbReference type="ARBA" id="ARBA00004141"/>
    </source>
</evidence>
<feature type="transmembrane region" description="Helical" evidence="8">
    <location>
        <begin position="302"/>
        <end position="320"/>
    </location>
</feature>